<evidence type="ECO:0000256" key="4">
    <source>
        <dbReference type="ARBA" id="ARBA00023163"/>
    </source>
</evidence>
<dbReference type="PANTHER" id="PTHR30363">
    <property type="entry name" value="HTH-TYPE TRANSCRIPTIONAL REGULATOR SRLR-RELATED"/>
    <property type="match status" value="1"/>
</dbReference>
<name>A0A175QQN0_9HYPH</name>
<evidence type="ECO:0000256" key="3">
    <source>
        <dbReference type="ARBA" id="ARBA00023125"/>
    </source>
</evidence>
<evidence type="ECO:0000259" key="5">
    <source>
        <dbReference type="PROSITE" id="PS51000"/>
    </source>
</evidence>
<sequence length="63" mass="7111">MNMMPMTPERHGRIRERLSLEGRVLASELARDFGVSEDTIRRDLRELASAGLCRRVYGGALPP</sequence>
<dbReference type="PROSITE" id="PS00894">
    <property type="entry name" value="HTH_DEOR_1"/>
    <property type="match status" value="1"/>
</dbReference>
<dbReference type="InterPro" id="IPR018356">
    <property type="entry name" value="Tscrpt_reg_HTH_DeoR_CS"/>
</dbReference>
<dbReference type="EMBL" id="LDPZ01000124">
    <property type="protein sequence ID" value="KTQ76027.1"/>
    <property type="molecule type" value="Genomic_DNA"/>
</dbReference>
<organism evidence="6 7">
    <name type="scientific">Aureimonas ureilytica</name>
    <dbReference type="NCBI Taxonomy" id="401562"/>
    <lineage>
        <taxon>Bacteria</taxon>
        <taxon>Pseudomonadati</taxon>
        <taxon>Pseudomonadota</taxon>
        <taxon>Alphaproteobacteria</taxon>
        <taxon>Hyphomicrobiales</taxon>
        <taxon>Aurantimonadaceae</taxon>
        <taxon>Aureimonas</taxon>
    </lineage>
</organism>
<dbReference type="Gene3D" id="1.10.10.10">
    <property type="entry name" value="Winged helix-like DNA-binding domain superfamily/Winged helix DNA-binding domain"/>
    <property type="match status" value="1"/>
</dbReference>
<dbReference type="SMART" id="SM00420">
    <property type="entry name" value="HTH_DEOR"/>
    <property type="match status" value="1"/>
</dbReference>
<dbReference type="InterPro" id="IPR036388">
    <property type="entry name" value="WH-like_DNA-bd_sf"/>
</dbReference>
<protein>
    <submittedName>
        <fullName evidence="6">DeoR faimly transcriptional regulator</fullName>
    </submittedName>
</protein>
<keyword evidence="4" id="KW-0804">Transcription</keyword>
<evidence type="ECO:0000313" key="6">
    <source>
        <dbReference type="EMBL" id="KTQ76027.1"/>
    </source>
</evidence>
<dbReference type="InterPro" id="IPR050313">
    <property type="entry name" value="Carb_Metab_HTH_regulators"/>
</dbReference>
<proteinExistence type="predicted"/>
<dbReference type="AlphaFoldDB" id="A0A175QQN0"/>
<evidence type="ECO:0000256" key="2">
    <source>
        <dbReference type="ARBA" id="ARBA00023015"/>
    </source>
</evidence>
<keyword evidence="1" id="KW-0678">Repressor</keyword>
<dbReference type="STRING" id="401562.NS365_03540"/>
<evidence type="ECO:0000256" key="1">
    <source>
        <dbReference type="ARBA" id="ARBA00022491"/>
    </source>
</evidence>
<keyword evidence="3" id="KW-0238">DNA-binding</keyword>
<dbReference type="Pfam" id="PF08220">
    <property type="entry name" value="HTH_DeoR"/>
    <property type="match status" value="1"/>
</dbReference>
<evidence type="ECO:0000313" key="7">
    <source>
        <dbReference type="Proteomes" id="UP000078272"/>
    </source>
</evidence>
<gene>
    <name evidence="6" type="ORF">NS226_23290</name>
</gene>
<dbReference type="Proteomes" id="UP000078272">
    <property type="component" value="Unassembled WGS sequence"/>
</dbReference>
<dbReference type="PATRIC" id="fig|401562.3.peg.479"/>
<feature type="non-terminal residue" evidence="6">
    <location>
        <position position="63"/>
    </location>
</feature>
<accession>A0A175QQN0</accession>
<dbReference type="RefSeq" id="WP_193752924.1">
    <property type="nucleotide sequence ID" value="NZ_LDPZ01000124.1"/>
</dbReference>
<dbReference type="GO" id="GO:0003700">
    <property type="term" value="F:DNA-binding transcription factor activity"/>
    <property type="evidence" value="ECO:0007669"/>
    <property type="project" value="InterPro"/>
</dbReference>
<comment type="caution">
    <text evidence="6">The sequence shown here is derived from an EMBL/GenBank/DDBJ whole genome shotgun (WGS) entry which is preliminary data.</text>
</comment>
<dbReference type="SUPFAM" id="SSF46785">
    <property type="entry name" value="Winged helix' DNA-binding domain"/>
    <property type="match status" value="1"/>
</dbReference>
<dbReference type="GO" id="GO:0003677">
    <property type="term" value="F:DNA binding"/>
    <property type="evidence" value="ECO:0007669"/>
    <property type="project" value="UniProtKB-KW"/>
</dbReference>
<dbReference type="InterPro" id="IPR036390">
    <property type="entry name" value="WH_DNA-bd_sf"/>
</dbReference>
<reference evidence="6 7" key="1">
    <citation type="journal article" date="2016" name="Front. Microbiol.">
        <title>Genomic Resource of Rice Seed Associated Bacteria.</title>
        <authorList>
            <person name="Midha S."/>
            <person name="Bansal K."/>
            <person name="Sharma S."/>
            <person name="Kumar N."/>
            <person name="Patil P.P."/>
            <person name="Chaudhry V."/>
            <person name="Patil P.B."/>
        </authorList>
    </citation>
    <scope>NUCLEOTIDE SEQUENCE [LARGE SCALE GENOMIC DNA]</scope>
    <source>
        <strain evidence="6 7">NS226</strain>
    </source>
</reference>
<dbReference type="InterPro" id="IPR001034">
    <property type="entry name" value="DeoR_HTH"/>
</dbReference>
<dbReference type="PANTHER" id="PTHR30363:SF4">
    <property type="entry name" value="GLYCEROL-3-PHOSPHATE REGULON REPRESSOR"/>
    <property type="match status" value="1"/>
</dbReference>
<dbReference type="PRINTS" id="PR00037">
    <property type="entry name" value="HTHLACR"/>
</dbReference>
<dbReference type="PROSITE" id="PS51000">
    <property type="entry name" value="HTH_DEOR_2"/>
    <property type="match status" value="1"/>
</dbReference>
<keyword evidence="2" id="KW-0805">Transcription regulation</keyword>
<feature type="domain" description="HTH deoR-type" evidence="5">
    <location>
        <begin position="7"/>
        <end position="62"/>
    </location>
</feature>